<organism evidence="1 2">
    <name type="scientific">Frondihabitans australicus</name>
    <dbReference type="NCBI Taxonomy" id="386892"/>
    <lineage>
        <taxon>Bacteria</taxon>
        <taxon>Bacillati</taxon>
        <taxon>Actinomycetota</taxon>
        <taxon>Actinomycetes</taxon>
        <taxon>Micrococcales</taxon>
        <taxon>Microbacteriaceae</taxon>
        <taxon>Frondihabitans</taxon>
    </lineage>
</organism>
<evidence type="ECO:0008006" key="3">
    <source>
        <dbReference type="Google" id="ProtNLM"/>
    </source>
</evidence>
<protein>
    <recommendedName>
        <fullName evidence="3">Antitoxin Xre/MbcA/ParS-like toxin-binding domain-containing protein</fullName>
    </recommendedName>
</protein>
<dbReference type="AlphaFoldDB" id="A0A495IIP1"/>
<evidence type="ECO:0000313" key="1">
    <source>
        <dbReference type="EMBL" id="RKR75892.1"/>
    </source>
</evidence>
<accession>A0A495IIP1</accession>
<dbReference type="Proteomes" id="UP000280008">
    <property type="component" value="Unassembled WGS sequence"/>
</dbReference>
<sequence length="61" mass="6658">MAARLEAVNYVLARAEQVWAPQAIEGWLYGCNSVLDGVRPIDFVGSGRVQEIVQALEVARA</sequence>
<keyword evidence="2" id="KW-1185">Reference proteome</keyword>
<evidence type="ECO:0000313" key="2">
    <source>
        <dbReference type="Proteomes" id="UP000280008"/>
    </source>
</evidence>
<dbReference type="EMBL" id="RBKS01000001">
    <property type="protein sequence ID" value="RKR75892.1"/>
    <property type="molecule type" value="Genomic_DNA"/>
</dbReference>
<comment type="caution">
    <text evidence="1">The sequence shown here is derived from an EMBL/GenBank/DDBJ whole genome shotgun (WGS) entry which is preliminary data.</text>
</comment>
<gene>
    <name evidence="1" type="ORF">C8E83_3056</name>
</gene>
<reference evidence="1 2" key="1">
    <citation type="submission" date="2018-10" db="EMBL/GenBank/DDBJ databases">
        <title>Sequencing the genomes of 1000 actinobacteria strains.</title>
        <authorList>
            <person name="Klenk H.-P."/>
        </authorList>
    </citation>
    <scope>NUCLEOTIDE SEQUENCE [LARGE SCALE GENOMIC DNA]</scope>
    <source>
        <strain evidence="1 2">DSM 17894</strain>
    </source>
</reference>
<proteinExistence type="predicted"/>
<name>A0A495IIP1_9MICO</name>